<accession>A0A0E9W8N7</accession>
<protein>
    <submittedName>
        <fullName evidence="1">Uncharacterized protein</fullName>
    </submittedName>
</protein>
<reference evidence="1" key="1">
    <citation type="submission" date="2014-11" db="EMBL/GenBank/DDBJ databases">
        <authorList>
            <person name="Amaro Gonzalez C."/>
        </authorList>
    </citation>
    <scope>NUCLEOTIDE SEQUENCE</scope>
</reference>
<dbReference type="EMBL" id="GBXM01022739">
    <property type="protein sequence ID" value="JAH85838.1"/>
    <property type="molecule type" value="Transcribed_RNA"/>
</dbReference>
<name>A0A0E9W8N7_ANGAN</name>
<evidence type="ECO:0000313" key="1">
    <source>
        <dbReference type="EMBL" id="JAH85838.1"/>
    </source>
</evidence>
<proteinExistence type="predicted"/>
<organism evidence="1">
    <name type="scientific">Anguilla anguilla</name>
    <name type="common">European freshwater eel</name>
    <name type="synonym">Muraena anguilla</name>
    <dbReference type="NCBI Taxonomy" id="7936"/>
    <lineage>
        <taxon>Eukaryota</taxon>
        <taxon>Metazoa</taxon>
        <taxon>Chordata</taxon>
        <taxon>Craniata</taxon>
        <taxon>Vertebrata</taxon>
        <taxon>Euteleostomi</taxon>
        <taxon>Actinopterygii</taxon>
        <taxon>Neopterygii</taxon>
        <taxon>Teleostei</taxon>
        <taxon>Anguilliformes</taxon>
        <taxon>Anguillidae</taxon>
        <taxon>Anguilla</taxon>
    </lineage>
</organism>
<reference evidence="1" key="2">
    <citation type="journal article" date="2015" name="Fish Shellfish Immunol.">
        <title>Early steps in the European eel (Anguilla anguilla)-Vibrio vulnificus interaction in the gills: Role of the RtxA13 toxin.</title>
        <authorList>
            <person name="Callol A."/>
            <person name="Pajuelo D."/>
            <person name="Ebbesson L."/>
            <person name="Teles M."/>
            <person name="MacKenzie S."/>
            <person name="Amaro C."/>
        </authorList>
    </citation>
    <scope>NUCLEOTIDE SEQUENCE</scope>
</reference>
<sequence length="40" mass="4490">MTQTSAGFSMATMARAASSSFSHVFFRLMMYTPSLFLLYT</sequence>
<dbReference type="AlphaFoldDB" id="A0A0E9W8N7"/>